<dbReference type="EMBL" id="PGUY01000101">
    <property type="protein sequence ID" value="PLT27492.1"/>
    <property type="molecule type" value="Genomic_DNA"/>
</dbReference>
<gene>
    <name evidence="5" type="ORF">CUU66_23505</name>
</gene>
<comment type="caution">
    <text evidence="5">The sequence shown here is derived from an EMBL/GenBank/DDBJ whole genome shotgun (WGS) entry which is preliminary data.</text>
</comment>
<dbReference type="PANTHER" id="PTHR42756">
    <property type="entry name" value="TRANSCRIPTIONAL REGULATOR, MARR"/>
    <property type="match status" value="1"/>
</dbReference>
<keyword evidence="3" id="KW-0804">Transcription</keyword>
<evidence type="ECO:0000256" key="1">
    <source>
        <dbReference type="ARBA" id="ARBA00023015"/>
    </source>
</evidence>
<dbReference type="InterPro" id="IPR000835">
    <property type="entry name" value="HTH_MarR-typ"/>
</dbReference>
<dbReference type="OrthoDB" id="3254893at2"/>
<dbReference type="PANTHER" id="PTHR42756:SF1">
    <property type="entry name" value="TRANSCRIPTIONAL REPRESSOR OF EMRAB OPERON"/>
    <property type="match status" value="1"/>
</dbReference>
<name>A0A2N5LZF3_9BACI</name>
<dbReference type="PROSITE" id="PS50995">
    <property type="entry name" value="HTH_MARR_2"/>
    <property type="match status" value="1"/>
</dbReference>
<dbReference type="GO" id="GO:0003700">
    <property type="term" value="F:DNA-binding transcription factor activity"/>
    <property type="evidence" value="ECO:0007669"/>
    <property type="project" value="InterPro"/>
</dbReference>
<dbReference type="Proteomes" id="UP000234748">
    <property type="component" value="Unassembled WGS sequence"/>
</dbReference>
<dbReference type="InterPro" id="IPR036390">
    <property type="entry name" value="WH_DNA-bd_sf"/>
</dbReference>
<sequence>MSQDQIKELVDRYISLSFSVAKKGENLVKCQIGDDLTNDQHYTLRYIHNVNVCTSTELAEVFEVKKSAITAIINRLWEKGLIQRTRDEKDRRVVYLTLTEKGNMLFAETENRIHKLVESLINRFEQKEIEQFLDTYEKLNQVLTESKDFKVEE</sequence>
<dbReference type="RefSeq" id="WP_101645827.1">
    <property type="nucleotide sequence ID" value="NZ_PGUY01000101.1"/>
</dbReference>
<feature type="domain" description="HTH marR-type" evidence="4">
    <location>
        <begin position="1"/>
        <end position="141"/>
    </location>
</feature>
<dbReference type="SUPFAM" id="SSF46785">
    <property type="entry name" value="Winged helix' DNA-binding domain"/>
    <property type="match status" value="1"/>
</dbReference>
<dbReference type="SMART" id="SM00347">
    <property type="entry name" value="HTH_MARR"/>
    <property type="match status" value="1"/>
</dbReference>
<accession>A0A2N5LZF3</accession>
<keyword evidence="2" id="KW-0238">DNA-binding</keyword>
<dbReference type="InterPro" id="IPR036388">
    <property type="entry name" value="WH-like_DNA-bd_sf"/>
</dbReference>
<protein>
    <submittedName>
        <fullName evidence="5">MarR family transcriptional regulator</fullName>
    </submittedName>
</protein>
<dbReference type="Pfam" id="PF01047">
    <property type="entry name" value="MarR"/>
    <property type="match status" value="1"/>
</dbReference>
<reference evidence="5 6" key="1">
    <citation type="submission" date="2017-11" db="EMBL/GenBank/DDBJ databases">
        <title>Comparitive Functional Genomics of Dry Heat Resistant strains isolated from the Viking Spacecraft.</title>
        <authorList>
            <person name="Seuylemezian A."/>
            <person name="Cooper K."/>
            <person name="Vaishampayan P."/>
        </authorList>
    </citation>
    <scope>NUCLEOTIDE SEQUENCE [LARGE SCALE GENOMIC DNA]</scope>
    <source>
        <strain evidence="5 6">V1-29</strain>
    </source>
</reference>
<dbReference type="PRINTS" id="PR00598">
    <property type="entry name" value="HTHMARR"/>
</dbReference>
<evidence type="ECO:0000259" key="4">
    <source>
        <dbReference type="PROSITE" id="PS50995"/>
    </source>
</evidence>
<keyword evidence="6" id="KW-1185">Reference proteome</keyword>
<proteinExistence type="predicted"/>
<dbReference type="GO" id="GO:0003677">
    <property type="term" value="F:DNA binding"/>
    <property type="evidence" value="ECO:0007669"/>
    <property type="project" value="UniProtKB-KW"/>
</dbReference>
<evidence type="ECO:0000313" key="6">
    <source>
        <dbReference type="Proteomes" id="UP000234748"/>
    </source>
</evidence>
<evidence type="ECO:0000313" key="5">
    <source>
        <dbReference type="EMBL" id="PLT27492.1"/>
    </source>
</evidence>
<organism evidence="5 6">
    <name type="scientific">Peribacillus deserti</name>
    <dbReference type="NCBI Taxonomy" id="673318"/>
    <lineage>
        <taxon>Bacteria</taxon>
        <taxon>Bacillati</taxon>
        <taxon>Bacillota</taxon>
        <taxon>Bacilli</taxon>
        <taxon>Bacillales</taxon>
        <taxon>Bacillaceae</taxon>
        <taxon>Peribacillus</taxon>
    </lineage>
</organism>
<dbReference type="AlphaFoldDB" id="A0A2N5LZF3"/>
<keyword evidence="1" id="KW-0805">Transcription regulation</keyword>
<dbReference type="Gene3D" id="1.10.10.10">
    <property type="entry name" value="Winged helix-like DNA-binding domain superfamily/Winged helix DNA-binding domain"/>
    <property type="match status" value="1"/>
</dbReference>
<evidence type="ECO:0000256" key="3">
    <source>
        <dbReference type="ARBA" id="ARBA00023163"/>
    </source>
</evidence>
<evidence type="ECO:0000256" key="2">
    <source>
        <dbReference type="ARBA" id="ARBA00023125"/>
    </source>
</evidence>